<protein>
    <submittedName>
        <fullName evidence="2">Prepilin-type N-terminal cleavage/methylation domain-containing protein</fullName>
    </submittedName>
</protein>
<name>A0A128EFE6_9BACT</name>
<keyword evidence="1" id="KW-0812">Transmembrane</keyword>
<dbReference type="AlphaFoldDB" id="A0A128EFE6"/>
<accession>A0A128EFE6</accession>
<dbReference type="PROSITE" id="PS00409">
    <property type="entry name" value="PROKAR_NTER_METHYL"/>
    <property type="match status" value="1"/>
</dbReference>
<dbReference type="Pfam" id="PF07963">
    <property type="entry name" value="N_methyl"/>
    <property type="match status" value="1"/>
</dbReference>
<dbReference type="RefSeq" id="WP_075540095.1">
    <property type="nucleotide sequence ID" value="NZ_CP053844.1"/>
</dbReference>
<keyword evidence="1" id="KW-0472">Membrane</keyword>
<gene>
    <name evidence="2" type="ORF">ERS672216_00734</name>
</gene>
<dbReference type="NCBIfam" id="TIGR02532">
    <property type="entry name" value="IV_pilin_GFxxxE"/>
    <property type="match status" value="1"/>
</dbReference>
<keyword evidence="3" id="KW-1185">Reference proteome</keyword>
<feature type="transmembrane region" description="Helical" evidence="1">
    <location>
        <begin position="7"/>
        <end position="28"/>
    </location>
</feature>
<sequence length="253" mass="27127">MKRGFSLIELIFAIVIIGISVAALPRIIQQTQQSNEFALKQELTLNAKTMMGSILKEPWDSAGLKQSCDADNIAKGLPACTDTQAKSYTGMNGFPIYAIAIPTIAGAATRNGVANYTGAANVPNSRRLGSAYVATNKNAFAAVSFGVNTRNDIDDYDGLDFNMTPVGLNSGDFLTDTRIEVAVDFVDDVLTQGNYANTQTVTINLPNAGAAGAVSNIKRIKVTATDKSTGLKVDLYAYSFNIGDYPTLFRRTW</sequence>
<dbReference type="Proteomes" id="UP000069632">
    <property type="component" value="Unassembled WGS sequence"/>
</dbReference>
<reference evidence="2 3" key="1">
    <citation type="submission" date="2016-02" db="EMBL/GenBank/DDBJ databases">
        <authorList>
            <consortium name="Pathogen Informatics"/>
        </authorList>
    </citation>
    <scope>NUCLEOTIDE SEQUENCE [LARGE SCALE GENOMIC DNA]</scope>
    <source>
        <strain evidence="2 3">RC20</strain>
    </source>
</reference>
<dbReference type="InterPro" id="IPR045584">
    <property type="entry name" value="Pilin-like"/>
</dbReference>
<evidence type="ECO:0000256" key="1">
    <source>
        <dbReference type="SAM" id="Phobius"/>
    </source>
</evidence>
<evidence type="ECO:0000313" key="3">
    <source>
        <dbReference type="Proteomes" id="UP000069632"/>
    </source>
</evidence>
<dbReference type="InterPro" id="IPR012902">
    <property type="entry name" value="N_methyl_site"/>
</dbReference>
<dbReference type="SUPFAM" id="SSF54523">
    <property type="entry name" value="Pili subunits"/>
    <property type="match status" value="1"/>
</dbReference>
<organism evidence="2 3">
    <name type="scientific">Campylobacter geochelonis</name>
    <dbReference type="NCBI Taxonomy" id="1780362"/>
    <lineage>
        <taxon>Bacteria</taxon>
        <taxon>Pseudomonadati</taxon>
        <taxon>Campylobacterota</taxon>
        <taxon>Epsilonproteobacteria</taxon>
        <taxon>Campylobacterales</taxon>
        <taxon>Campylobacteraceae</taxon>
        <taxon>Campylobacter</taxon>
    </lineage>
</organism>
<evidence type="ECO:0000313" key="2">
    <source>
        <dbReference type="EMBL" id="CZE47142.1"/>
    </source>
</evidence>
<proteinExistence type="predicted"/>
<keyword evidence="1" id="KW-1133">Transmembrane helix</keyword>
<dbReference type="EMBL" id="FIZP01000002">
    <property type="protein sequence ID" value="CZE47142.1"/>
    <property type="molecule type" value="Genomic_DNA"/>
</dbReference>
<dbReference type="OrthoDB" id="5363742at2"/>